<reference evidence="1 2" key="1">
    <citation type="submission" date="2020-04" db="EMBL/GenBank/DDBJ databases">
        <authorList>
            <person name="De Canck E."/>
        </authorList>
    </citation>
    <scope>NUCLEOTIDE SEQUENCE [LARGE SCALE GENOMIC DNA]</scope>
    <source>
        <strain evidence="1 2">LMG 22037</strain>
    </source>
</reference>
<dbReference type="AlphaFoldDB" id="A0A6J5CHQ0"/>
<accession>A0A6J5CHQ0</accession>
<evidence type="ECO:0000313" key="1">
    <source>
        <dbReference type="EMBL" id="CAB3735426.1"/>
    </source>
</evidence>
<evidence type="ECO:0000313" key="2">
    <source>
        <dbReference type="Proteomes" id="UP000494249"/>
    </source>
</evidence>
<dbReference type="Proteomes" id="UP000494249">
    <property type="component" value="Unassembled WGS sequence"/>
</dbReference>
<sequence>MGILERAALLPLTESELTRARKIIAFDGVCVAHIQRQMAIGWNRAADLAEAIVGRDALPAVAKHRYAPRSCNTEGIG</sequence>
<proteinExistence type="predicted"/>
<protein>
    <recommendedName>
        <fullName evidence="3">FtsK gamma domain-containing protein</fullName>
    </recommendedName>
</protein>
<name>A0A6J5CHQ0_9BURK</name>
<evidence type="ECO:0008006" key="3">
    <source>
        <dbReference type="Google" id="ProtNLM"/>
    </source>
</evidence>
<gene>
    <name evidence="1" type="ORF">LMG22037_05965</name>
</gene>
<dbReference type="EMBL" id="CADIKB010000050">
    <property type="protein sequence ID" value="CAB3735426.1"/>
    <property type="molecule type" value="Genomic_DNA"/>
</dbReference>
<organism evidence="1 2">
    <name type="scientific">Paraburkholderia phenoliruptrix</name>
    <dbReference type="NCBI Taxonomy" id="252970"/>
    <lineage>
        <taxon>Bacteria</taxon>
        <taxon>Pseudomonadati</taxon>
        <taxon>Pseudomonadota</taxon>
        <taxon>Betaproteobacteria</taxon>
        <taxon>Burkholderiales</taxon>
        <taxon>Burkholderiaceae</taxon>
        <taxon>Paraburkholderia</taxon>
    </lineage>
</organism>